<reference evidence="7 8" key="1">
    <citation type="submission" date="2024-05" db="EMBL/GenBank/DDBJ databases">
        <title>Three bacterial strains, DH-69, EH-24, and ECK-19 isolated from coastal sediments.</title>
        <authorList>
            <person name="Ye Y.-Q."/>
            <person name="Du Z.-J."/>
        </authorList>
    </citation>
    <scope>NUCLEOTIDE SEQUENCE [LARGE SCALE GENOMIC DNA]</scope>
    <source>
        <strain evidence="7 8">ECK-19</strain>
    </source>
</reference>
<evidence type="ECO:0000256" key="1">
    <source>
        <dbReference type="ARBA" id="ARBA00004496"/>
    </source>
</evidence>
<name>A0ABV3Z799_9PROT</name>
<dbReference type="Gene3D" id="3.40.50.1820">
    <property type="entry name" value="alpha/beta hydrolase"/>
    <property type="match status" value="1"/>
</dbReference>
<evidence type="ECO:0000313" key="8">
    <source>
        <dbReference type="Proteomes" id="UP001560685"/>
    </source>
</evidence>
<evidence type="ECO:0000256" key="5">
    <source>
        <dbReference type="SAM" id="MobiDB-lite"/>
    </source>
</evidence>
<proteinExistence type="predicted"/>
<dbReference type="SUPFAM" id="SSF53474">
    <property type="entry name" value="alpha/beta-Hydrolases"/>
    <property type="match status" value="1"/>
</dbReference>
<evidence type="ECO:0000256" key="3">
    <source>
        <dbReference type="ARBA" id="ARBA00022679"/>
    </source>
</evidence>
<keyword evidence="2" id="KW-0963">Cytoplasm</keyword>
<dbReference type="Pfam" id="PF07167">
    <property type="entry name" value="PhaC_N"/>
    <property type="match status" value="1"/>
</dbReference>
<dbReference type="InterPro" id="IPR029058">
    <property type="entry name" value="AB_hydrolase_fold"/>
</dbReference>
<dbReference type="InterPro" id="IPR010963">
    <property type="entry name" value="PHA_synth_I"/>
</dbReference>
<dbReference type="RefSeq" id="WP_369314069.1">
    <property type="nucleotide sequence ID" value="NZ_JBEHZE010000001.1"/>
</dbReference>
<dbReference type="Proteomes" id="UP001560685">
    <property type="component" value="Unassembled WGS sequence"/>
</dbReference>
<dbReference type="EMBL" id="JBEHZE010000001">
    <property type="protein sequence ID" value="MEX6634077.1"/>
    <property type="molecule type" value="Genomic_DNA"/>
</dbReference>
<comment type="subcellular location">
    <subcellularLocation>
        <location evidence="1">Cytoplasm</location>
    </subcellularLocation>
</comment>
<feature type="region of interest" description="Disordered" evidence="5">
    <location>
        <begin position="1"/>
        <end position="74"/>
    </location>
</feature>
<evidence type="ECO:0000256" key="2">
    <source>
        <dbReference type="ARBA" id="ARBA00022490"/>
    </source>
</evidence>
<dbReference type="PANTHER" id="PTHR36837:SF5">
    <property type="entry name" value="POLY-3-HYDROXYBUTYRATE SYNTHASE"/>
    <property type="match status" value="1"/>
</dbReference>
<evidence type="ECO:0000259" key="6">
    <source>
        <dbReference type="Pfam" id="PF07167"/>
    </source>
</evidence>
<dbReference type="PANTHER" id="PTHR36837">
    <property type="entry name" value="POLY(3-HYDROXYALKANOATE) POLYMERASE SUBUNIT PHAC"/>
    <property type="match status" value="1"/>
</dbReference>
<keyword evidence="4" id="KW-0012">Acyltransferase</keyword>
<sequence length="674" mass="75348">MKDKSEKKSAPPKRKKATKKAETGKKSKSSAQSTQKPSKSGNGQEKPAANGGNARPNGANPNNSAGPKNAKPEADAAKSMFQDFDTLSEYLTEVTGTSQEVLRDYFSRQQDMRRYTGELPNDPMNIGEAFQEVMKGLSADPGTVMQRQFNLWGDYAKLMASMQRRIAGEQTKPAITASEGDRRFAHPAWEENPMLDFVKQSYLIMARWLELTMSQVEGMDEHEKKKAEFFTKQFIDAFAPSNFAMLNPEVVEETINSKGENLLKGMKNYLEDLDRGHGELSIRQADLKYFKLGENVATTPGKVVFENEIFQLIQYNPTTEDVAKTPMLIIPSWINKFYILDLQPQNSFINWLVSQGRTVFVMSWVNPGPDLRDKTFVDYIKGGLFEALDAVEKATGERKVDTIGYCIGGTMLSTALSLMAKKGDDRVNTATFFTAQADFTEAGDLLLFVDDGQLDAIEKQMDAAGGVLEGRAMATTFNMLRSNDLIWSFVIDNYLKGKDPAKFDLLFWNSDATRMPKNVHLFYLREFYQKNRLAKGEMVIDGETLDLGAVNIPIFMQAGETDHIAPHNSVYKTAKLYASSGNNKVQYMLAGSGHIAGVVNHPDKHKYHHSINTALPDTLDQWKRDAARHGGSWWPYWITWLNEVSNGKVPARQPGDGALTPIEDAPGRYVKIPS</sequence>
<keyword evidence="3" id="KW-0808">Transferase</keyword>
<dbReference type="NCBIfam" id="TIGR01838">
    <property type="entry name" value="PHA_synth_I"/>
    <property type="match status" value="1"/>
</dbReference>
<comment type="caution">
    <text evidence="7">The sequence shown here is derived from an EMBL/GenBank/DDBJ whole genome shotgun (WGS) entry which is preliminary data.</text>
</comment>
<evidence type="ECO:0000256" key="4">
    <source>
        <dbReference type="ARBA" id="ARBA00023315"/>
    </source>
</evidence>
<dbReference type="InterPro" id="IPR010941">
    <property type="entry name" value="PhaC_N"/>
</dbReference>
<feature type="compositionally biased region" description="Low complexity" evidence="5">
    <location>
        <begin position="29"/>
        <end position="69"/>
    </location>
</feature>
<feature type="domain" description="Poly-beta-hydroxybutyrate polymerase N-terminal" evidence="6">
    <location>
        <begin position="181"/>
        <end position="352"/>
    </location>
</feature>
<accession>A0ABV3Z799</accession>
<gene>
    <name evidence="7" type="primary">phaC</name>
    <name evidence="7" type="ORF">ABFZ84_11005</name>
</gene>
<protein>
    <submittedName>
        <fullName evidence="7">Class I poly(R)-hydroxyalkanoic acid synthase</fullName>
    </submittedName>
</protein>
<organism evidence="7 8">
    <name type="scientific">Hyphococcus lacteus</name>
    <dbReference type="NCBI Taxonomy" id="3143536"/>
    <lineage>
        <taxon>Bacteria</taxon>
        <taxon>Pseudomonadati</taxon>
        <taxon>Pseudomonadota</taxon>
        <taxon>Alphaproteobacteria</taxon>
        <taxon>Parvularculales</taxon>
        <taxon>Parvularculaceae</taxon>
        <taxon>Hyphococcus</taxon>
    </lineage>
</organism>
<keyword evidence="8" id="KW-1185">Reference proteome</keyword>
<dbReference type="InterPro" id="IPR051321">
    <property type="entry name" value="PHA/PHB_synthase"/>
</dbReference>
<evidence type="ECO:0000313" key="7">
    <source>
        <dbReference type="EMBL" id="MEX6634077.1"/>
    </source>
</evidence>